<organism evidence="1 2">
    <name type="scientific">Candidatus Roizmanbacteria bacterium CG_4_9_14_0_2_um_filter_39_13</name>
    <dbReference type="NCBI Taxonomy" id="1974839"/>
    <lineage>
        <taxon>Bacteria</taxon>
        <taxon>Candidatus Roizmaniibacteriota</taxon>
    </lineage>
</organism>
<proteinExistence type="predicted"/>
<dbReference type="AlphaFoldDB" id="A0A2M8F0S6"/>
<comment type="caution">
    <text evidence="1">The sequence shown here is derived from an EMBL/GenBank/DDBJ whole genome shotgun (WGS) entry which is preliminary data.</text>
</comment>
<protein>
    <recommendedName>
        <fullName evidence="3">DUF3467 domain-containing protein</fullName>
    </recommendedName>
</protein>
<reference evidence="2" key="1">
    <citation type="submission" date="2017-09" db="EMBL/GenBank/DDBJ databases">
        <title>Depth-based differentiation of microbial function through sediment-hosted aquifers and enrichment of novel symbionts in the deep terrestrial subsurface.</title>
        <authorList>
            <person name="Probst A.J."/>
            <person name="Ladd B."/>
            <person name="Jarett J.K."/>
            <person name="Geller-Mcgrath D.E."/>
            <person name="Sieber C.M.K."/>
            <person name="Emerson J.B."/>
            <person name="Anantharaman K."/>
            <person name="Thomas B.C."/>
            <person name="Malmstrom R."/>
            <person name="Stieglmeier M."/>
            <person name="Klingl A."/>
            <person name="Woyke T."/>
            <person name="Ryan C.M."/>
            <person name="Banfield J.F."/>
        </authorList>
    </citation>
    <scope>NUCLEOTIDE SEQUENCE [LARGE SCALE GENOMIC DNA]</scope>
</reference>
<name>A0A2M8F0S6_9BACT</name>
<dbReference type="Proteomes" id="UP000231383">
    <property type="component" value="Unassembled WGS sequence"/>
</dbReference>
<evidence type="ECO:0000313" key="2">
    <source>
        <dbReference type="Proteomes" id="UP000231383"/>
    </source>
</evidence>
<gene>
    <name evidence="1" type="ORF">CO051_02320</name>
</gene>
<dbReference type="Pfam" id="PF11950">
    <property type="entry name" value="DUF3467"/>
    <property type="match status" value="1"/>
</dbReference>
<evidence type="ECO:0008006" key="3">
    <source>
        <dbReference type="Google" id="ProtNLM"/>
    </source>
</evidence>
<evidence type="ECO:0000313" key="1">
    <source>
        <dbReference type="EMBL" id="PJC32894.1"/>
    </source>
</evidence>
<sequence>MQNKQNNIENYEVNLNLDSTPILYSDNVMMHINDFGVVLDIGQNLGDSKKVRLVSRIGMSREHAEKLVQELGKLLAMTKGQKQTGEKR</sequence>
<dbReference type="InterPro" id="IPR021857">
    <property type="entry name" value="DUF3467"/>
</dbReference>
<accession>A0A2M8F0S6</accession>
<dbReference type="EMBL" id="PFSC01000060">
    <property type="protein sequence ID" value="PJC32894.1"/>
    <property type="molecule type" value="Genomic_DNA"/>
</dbReference>